<feature type="signal peptide" evidence="1">
    <location>
        <begin position="1"/>
        <end position="21"/>
    </location>
</feature>
<comment type="caution">
    <text evidence="2">The sequence shown here is derived from an EMBL/GenBank/DDBJ whole genome shotgun (WGS) entry which is preliminary data.</text>
</comment>
<feature type="non-terminal residue" evidence="2">
    <location>
        <position position="1"/>
    </location>
</feature>
<dbReference type="AlphaFoldDB" id="A0AAV5W1C8"/>
<dbReference type="EMBL" id="BTSY01000004">
    <property type="protein sequence ID" value="GMT23937.1"/>
    <property type="molecule type" value="Genomic_DNA"/>
</dbReference>
<name>A0AAV5W1C8_9BILA</name>
<evidence type="ECO:0000313" key="2">
    <source>
        <dbReference type="EMBL" id="GMT23937.1"/>
    </source>
</evidence>
<sequence>FQMASFTNSLCLVVLIIFSLANLPASHYIGERAYFLRQNSECKGGKVYEIKNVRDIGQCEEACKQFDCAAVNLFQMSEFYFVCEILQDVYGVDSAQGAACYIGQ</sequence>
<accession>A0AAV5W1C8</accession>
<dbReference type="Proteomes" id="UP001432322">
    <property type="component" value="Unassembled WGS sequence"/>
</dbReference>
<keyword evidence="3" id="KW-1185">Reference proteome</keyword>
<gene>
    <name evidence="2" type="ORF">PFISCL1PPCAC_15234</name>
</gene>
<proteinExistence type="predicted"/>
<evidence type="ECO:0000256" key="1">
    <source>
        <dbReference type="SAM" id="SignalP"/>
    </source>
</evidence>
<protein>
    <recommendedName>
        <fullName evidence="4">Apple domain-containing protein</fullName>
    </recommendedName>
</protein>
<evidence type="ECO:0008006" key="4">
    <source>
        <dbReference type="Google" id="ProtNLM"/>
    </source>
</evidence>
<evidence type="ECO:0000313" key="3">
    <source>
        <dbReference type="Proteomes" id="UP001432322"/>
    </source>
</evidence>
<reference evidence="2" key="1">
    <citation type="submission" date="2023-10" db="EMBL/GenBank/DDBJ databases">
        <title>Genome assembly of Pristionchus species.</title>
        <authorList>
            <person name="Yoshida K."/>
            <person name="Sommer R.J."/>
        </authorList>
    </citation>
    <scope>NUCLEOTIDE SEQUENCE</scope>
    <source>
        <strain evidence="2">RS5133</strain>
    </source>
</reference>
<organism evidence="2 3">
    <name type="scientific">Pristionchus fissidentatus</name>
    <dbReference type="NCBI Taxonomy" id="1538716"/>
    <lineage>
        <taxon>Eukaryota</taxon>
        <taxon>Metazoa</taxon>
        <taxon>Ecdysozoa</taxon>
        <taxon>Nematoda</taxon>
        <taxon>Chromadorea</taxon>
        <taxon>Rhabditida</taxon>
        <taxon>Rhabditina</taxon>
        <taxon>Diplogasteromorpha</taxon>
        <taxon>Diplogasteroidea</taxon>
        <taxon>Neodiplogasteridae</taxon>
        <taxon>Pristionchus</taxon>
    </lineage>
</organism>
<feature type="chain" id="PRO_5043988980" description="Apple domain-containing protein" evidence="1">
    <location>
        <begin position="22"/>
        <end position="104"/>
    </location>
</feature>
<keyword evidence="1" id="KW-0732">Signal</keyword>